<accession>A0AAV7T0M8</accession>
<evidence type="ECO:0000313" key="2">
    <source>
        <dbReference type="Proteomes" id="UP001066276"/>
    </source>
</evidence>
<dbReference type="EMBL" id="JANPWB010000007">
    <property type="protein sequence ID" value="KAJ1169962.1"/>
    <property type="molecule type" value="Genomic_DNA"/>
</dbReference>
<sequence>MVKRLVPCCLSKAAFNKWAKAWSSVMEMPVAADAVTAPKQMQAGKCLADPRVENISFVNHMSGFEETYWKTRVCDWDCISDSRVLIASL</sequence>
<organism evidence="1 2">
    <name type="scientific">Pleurodeles waltl</name>
    <name type="common">Iberian ribbed newt</name>
    <dbReference type="NCBI Taxonomy" id="8319"/>
    <lineage>
        <taxon>Eukaryota</taxon>
        <taxon>Metazoa</taxon>
        <taxon>Chordata</taxon>
        <taxon>Craniata</taxon>
        <taxon>Vertebrata</taxon>
        <taxon>Euteleostomi</taxon>
        <taxon>Amphibia</taxon>
        <taxon>Batrachia</taxon>
        <taxon>Caudata</taxon>
        <taxon>Salamandroidea</taxon>
        <taxon>Salamandridae</taxon>
        <taxon>Pleurodelinae</taxon>
        <taxon>Pleurodeles</taxon>
    </lineage>
</organism>
<proteinExistence type="predicted"/>
<gene>
    <name evidence="1" type="ORF">NDU88_001843</name>
</gene>
<keyword evidence="2" id="KW-1185">Reference proteome</keyword>
<comment type="caution">
    <text evidence="1">The sequence shown here is derived from an EMBL/GenBank/DDBJ whole genome shotgun (WGS) entry which is preliminary data.</text>
</comment>
<reference evidence="1" key="1">
    <citation type="journal article" date="2022" name="bioRxiv">
        <title>Sequencing and chromosome-scale assembly of the giantPleurodeles waltlgenome.</title>
        <authorList>
            <person name="Brown T."/>
            <person name="Elewa A."/>
            <person name="Iarovenko S."/>
            <person name="Subramanian E."/>
            <person name="Araus A.J."/>
            <person name="Petzold A."/>
            <person name="Susuki M."/>
            <person name="Suzuki K.-i.T."/>
            <person name="Hayashi T."/>
            <person name="Toyoda A."/>
            <person name="Oliveira C."/>
            <person name="Osipova E."/>
            <person name="Leigh N.D."/>
            <person name="Simon A."/>
            <person name="Yun M.H."/>
        </authorList>
    </citation>
    <scope>NUCLEOTIDE SEQUENCE</scope>
    <source>
        <strain evidence="1">20211129_DDA</strain>
        <tissue evidence="1">Liver</tissue>
    </source>
</reference>
<dbReference type="Proteomes" id="UP001066276">
    <property type="component" value="Chromosome 4_1"/>
</dbReference>
<protein>
    <submittedName>
        <fullName evidence="1">Uncharacterized protein</fullName>
    </submittedName>
</protein>
<name>A0AAV7T0M8_PLEWA</name>
<dbReference type="AlphaFoldDB" id="A0AAV7T0M8"/>
<evidence type="ECO:0000313" key="1">
    <source>
        <dbReference type="EMBL" id="KAJ1169962.1"/>
    </source>
</evidence>